<dbReference type="HOGENOM" id="CLU_3110961_0_0_9"/>
<gene>
    <name evidence="2" type="ORF">HMPREF0372_00685</name>
</gene>
<proteinExistence type="predicted"/>
<dbReference type="AlphaFoldDB" id="G9YMG4"/>
<keyword evidence="1" id="KW-0472">Membrane</keyword>
<evidence type="ECO:0000313" key="3">
    <source>
        <dbReference type="Proteomes" id="UP000004459"/>
    </source>
</evidence>
<evidence type="ECO:0000313" key="2">
    <source>
        <dbReference type="EMBL" id="EHM54125.1"/>
    </source>
</evidence>
<organism evidence="2 3">
    <name type="scientific">Flavonifractor plautii ATCC 29863</name>
    <dbReference type="NCBI Taxonomy" id="411475"/>
    <lineage>
        <taxon>Bacteria</taxon>
        <taxon>Bacillati</taxon>
        <taxon>Bacillota</taxon>
        <taxon>Clostridia</taxon>
        <taxon>Eubacteriales</taxon>
        <taxon>Oscillospiraceae</taxon>
        <taxon>Flavonifractor</taxon>
    </lineage>
</organism>
<feature type="non-terminal residue" evidence="2">
    <location>
        <position position="1"/>
    </location>
</feature>
<sequence length="51" mass="6118">SSRSAAVPPAECFRLLFRLFELAIYSLYYYYNEYIKIINCYSSNIMNIYTE</sequence>
<feature type="transmembrane region" description="Helical" evidence="1">
    <location>
        <begin position="12"/>
        <end position="31"/>
    </location>
</feature>
<comment type="caution">
    <text evidence="2">The sequence shown here is derived from an EMBL/GenBank/DDBJ whole genome shotgun (WGS) entry which is preliminary data.</text>
</comment>
<accession>G9YMG4</accession>
<evidence type="ECO:0000256" key="1">
    <source>
        <dbReference type="SAM" id="Phobius"/>
    </source>
</evidence>
<protein>
    <submittedName>
        <fullName evidence="2">Uncharacterized protein</fullName>
    </submittedName>
</protein>
<reference evidence="2 3" key="1">
    <citation type="submission" date="2011-08" db="EMBL/GenBank/DDBJ databases">
        <authorList>
            <person name="Weinstock G."/>
            <person name="Sodergren E."/>
            <person name="Clifton S."/>
            <person name="Fulton L."/>
            <person name="Fulton B."/>
            <person name="Courtney L."/>
            <person name="Fronick C."/>
            <person name="Harrison M."/>
            <person name="Strong C."/>
            <person name="Farmer C."/>
            <person name="Delahaunty K."/>
            <person name="Markovic C."/>
            <person name="Hall O."/>
            <person name="Minx P."/>
            <person name="Tomlinson C."/>
            <person name="Mitreva M."/>
            <person name="Hou S."/>
            <person name="Chen J."/>
            <person name="Wollam A."/>
            <person name="Pepin K.H."/>
            <person name="Johnson M."/>
            <person name="Bhonagiri V."/>
            <person name="Zhang X."/>
            <person name="Suruliraj S."/>
            <person name="Warren W."/>
            <person name="Chinwalla A."/>
            <person name="Mardis E.R."/>
            <person name="Wilson R.K."/>
        </authorList>
    </citation>
    <scope>NUCLEOTIDE SEQUENCE [LARGE SCALE GENOMIC DNA]</scope>
    <source>
        <strain evidence="2 3">ATCC 29863</strain>
    </source>
</reference>
<dbReference type="EMBL" id="AGCK01000046">
    <property type="protein sequence ID" value="EHM54125.1"/>
    <property type="molecule type" value="Genomic_DNA"/>
</dbReference>
<dbReference type="Proteomes" id="UP000004459">
    <property type="component" value="Unassembled WGS sequence"/>
</dbReference>
<keyword evidence="1" id="KW-0812">Transmembrane</keyword>
<name>G9YMG4_FLAPL</name>
<keyword evidence="1" id="KW-1133">Transmembrane helix</keyword>